<feature type="transmembrane region" description="Helical" evidence="6">
    <location>
        <begin position="147"/>
        <end position="171"/>
    </location>
</feature>
<evidence type="ECO:0000259" key="7">
    <source>
        <dbReference type="Pfam" id="PF09335"/>
    </source>
</evidence>
<reference evidence="8 9" key="1">
    <citation type="submission" date="2017-11" db="EMBL/GenBank/DDBJ databases">
        <authorList>
            <person name="Seth-Smith MB H."/>
        </authorList>
    </citation>
    <scope>NUCLEOTIDE SEQUENCE [LARGE SCALE GENOMIC DNA]</scope>
    <source>
        <strain evidence="8">E</strain>
    </source>
</reference>
<dbReference type="Pfam" id="PF09335">
    <property type="entry name" value="VTT_dom"/>
    <property type="match status" value="1"/>
</dbReference>
<dbReference type="PANTHER" id="PTHR42709">
    <property type="entry name" value="ALKALINE PHOSPHATASE LIKE PROTEIN"/>
    <property type="match status" value="1"/>
</dbReference>
<sequence length="220" mass="23527">MTDLATLAPFGRVFGWIGTNGIACLVALSLIERLVPVLPSHVLLTMIGAGCAQGMWTLPEAVAVTTTGNLAGCLVYYGLGVMWPRERTLMRLQRLATRGRLAPAGMDALIGQVRARPARLALCLQLVPFVRLLAPLLAGLLEVNPMRFIAGTVIGIALWSTLFITAGYLAAQLSAASDTPGMTIMAMLVLVSGLLVAVLRSYRLGRWSFEPDREPTDANP</sequence>
<name>A0AAJ5NG71_9BURK</name>
<accession>A0AAJ5NG71</accession>
<dbReference type="InterPro" id="IPR032816">
    <property type="entry name" value="VTT_dom"/>
</dbReference>
<organism evidence="8 9">
    <name type="scientific">Burkholderia stabilis</name>
    <dbReference type="NCBI Taxonomy" id="95485"/>
    <lineage>
        <taxon>Bacteria</taxon>
        <taxon>Pseudomonadati</taxon>
        <taxon>Pseudomonadota</taxon>
        <taxon>Betaproteobacteria</taxon>
        <taxon>Burkholderiales</taxon>
        <taxon>Burkholderiaceae</taxon>
        <taxon>Burkholderia</taxon>
        <taxon>Burkholderia cepacia complex</taxon>
    </lineage>
</organism>
<evidence type="ECO:0000256" key="2">
    <source>
        <dbReference type="ARBA" id="ARBA00022475"/>
    </source>
</evidence>
<keyword evidence="9" id="KW-1185">Reference proteome</keyword>
<feature type="domain" description="VTT" evidence="7">
    <location>
        <begin position="39"/>
        <end position="168"/>
    </location>
</feature>
<evidence type="ECO:0000256" key="1">
    <source>
        <dbReference type="ARBA" id="ARBA00004651"/>
    </source>
</evidence>
<keyword evidence="2" id="KW-1003">Cell membrane</keyword>
<dbReference type="EMBL" id="LR025743">
    <property type="protein sequence ID" value="VBB15502.1"/>
    <property type="molecule type" value="Genomic_DNA"/>
</dbReference>
<gene>
    <name evidence="8" type="ORF">BSTAB16_5698</name>
</gene>
<keyword evidence="4 6" id="KW-1133">Transmembrane helix</keyword>
<dbReference type="GO" id="GO:0005886">
    <property type="term" value="C:plasma membrane"/>
    <property type="evidence" value="ECO:0007669"/>
    <property type="project" value="UniProtKB-SubCell"/>
</dbReference>
<evidence type="ECO:0000256" key="3">
    <source>
        <dbReference type="ARBA" id="ARBA00022692"/>
    </source>
</evidence>
<protein>
    <submittedName>
        <fullName evidence="8">Alkaline phosphatase</fullName>
    </submittedName>
</protein>
<dbReference type="PANTHER" id="PTHR42709:SF6">
    <property type="entry name" value="UNDECAPRENYL PHOSPHATE TRANSPORTER A"/>
    <property type="match status" value="1"/>
</dbReference>
<keyword evidence="5 6" id="KW-0472">Membrane</keyword>
<evidence type="ECO:0000313" key="9">
    <source>
        <dbReference type="Proteomes" id="UP000268684"/>
    </source>
</evidence>
<comment type="subcellular location">
    <subcellularLocation>
        <location evidence="1">Cell membrane</location>
        <topology evidence="1">Multi-pass membrane protein</topology>
    </subcellularLocation>
</comment>
<feature type="transmembrane region" description="Helical" evidence="6">
    <location>
        <begin position="183"/>
        <end position="202"/>
    </location>
</feature>
<keyword evidence="3 6" id="KW-0812">Transmembrane</keyword>
<evidence type="ECO:0000256" key="5">
    <source>
        <dbReference type="ARBA" id="ARBA00023136"/>
    </source>
</evidence>
<evidence type="ECO:0000313" key="8">
    <source>
        <dbReference type="EMBL" id="VBB15502.1"/>
    </source>
</evidence>
<dbReference type="Proteomes" id="UP000268684">
    <property type="component" value="Chromosome II"/>
</dbReference>
<proteinExistence type="predicted"/>
<dbReference type="InterPro" id="IPR051311">
    <property type="entry name" value="DedA_domain"/>
</dbReference>
<feature type="transmembrane region" description="Helical" evidence="6">
    <location>
        <begin position="13"/>
        <end position="31"/>
    </location>
</feature>
<feature type="transmembrane region" description="Helical" evidence="6">
    <location>
        <begin position="62"/>
        <end position="84"/>
    </location>
</feature>
<dbReference type="AlphaFoldDB" id="A0AAJ5NG71"/>
<evidence type="ECO:0000256" key="4">
    <source>
        <dbReference type="ARBA" id="ARBA00022989"/>
    </source>
</evidence>
<evidence type="ECO:0000256" key="6">
    <source>
        <dbReference type="SAM" id="Phobius"/>
    </source>
</evidence>